<reference evidence="2" key="1">
    <citation type="journal article" date="2014" name="Proc. Natl. Acad. Sci. U.S.A.">
        <title>Extensive sampling of basidiomycete genomes demonstrates inadequacy of the white-rot/brown-rot paradigm for wood decay fungi.</title>
        <authorList>
            <person name="Riley R."/>
            <person name="Salamov A.A."/>
            <person name="Brown D.W."/>
            <person name="Nagy L.G."/>
            <person name="Floudas D."/>
            <person name="Held B.W."/>
            <person name="Levasseur A."/>
            <person name="Lombard V."/>
            <person name="Morin E."/>
            <person name="Otillar R."/>
            <person name="Lindquist E.A."/>
            <person name="Sun H."/>
            <person name="LaButti K.M."/>
            <person name="Schmutz J."/>
            <person name="Jabbour D."/>
            <person name="Luo H."/>
            <person name="Baker S.E."/>
            <person name="Pisabarro A.G."/>
            <person name="Walton J.D."/>
            <person name="Blanchette R.A."/>
            <person name="Henrissat B."/>
            <person name="Martin F."/>
            <person name="Cullen D."/>
            <person name="Hibbett D.S."/>
            <person name="Grigoriev I.V."/>
        </authorList>
    </citation>
    <scope>NUCLEOTIDE SEQUENCE [LARGE SCALE GENOMIC DNA]</scope>
    <source>
        <strain evidence="2">CBS 339.88</strain>
    </source>
</reference>
<feature type="non-terminal residue" evidence="1">
    <location>
        <position position="1"/>
    </location>
</feature>
<evidence type="ECO:0000313" key="1">
    <source>
        <dbReference type="EMBL" id="KDR82198.1"/>
    </source>
</evidence>
<dbReference type="AlphaFoldDB" id="A0A067TT89"/>
<evidence type="ECO:0000313" key="2">
    <source>
        <dbReference type="Proteomes" id="UP000027222"/>
    </source>
</evidence>
<dbReference type="Proteomes" id="UP000027222">
    <property type="component" value="Unassembled WGS sequence"/>
</dbReference>
<keyword evidence="2" id="KW-1185">Reference proteome</keyword>
<accession>A0A067TT89</accession>
<protein>
    <submittedName>
        <fullName evidence="1">Uncharacterized protein</fullName>
    </submittedName>
</protein>
<name>A0A067TT89_GALM3</name>
<dbReference type="EMBL" id="KL142370">
    <property type="protein sequence ID" value="KDR82198.1"/>
    <property type="molecule type" value="Genomic_DNA"/>
</dbReference>
<dbReference type="HOGENOM" id="CLU_198485_0_0_1"/>
<organism evidence="1 2">
    <name type="scientific">Galerina marginata (strain CBS 339.88)</name>
    <dbReference type="NCBI Taxonomy" id="685588"/>
    <lineage>
        <taxon>Eukaryota</taxon>
        <taxon>Fungi</taxon>
        <taxon>Dikarya</taxon>
        <taxon>Basidiomycota</taxon>
        <taxon>Agaricomycotina</taxon>
        <taxon>Agaricomycetes</taxon>
        <taxon>Agaricomycetidae</taxon>
        <taxon>Agaricales</taxon>
        <taxon>Agaricineae</taxon>
        <taxon>Strophariaceae</taxon>
        <taxon>Galerina</taxon>
    </lineage>
</organism>
<proteinExistence type="predicted"/>
<sequence>LCIISLSPIASSIRVRAFAPPVRQRFYSAVSSTLGFFGSTDSGSFASFAIYISSPRFHPVRS</sequence>
<gene>
    <name evidence="1" type="ORF">GALMADRAFT_58669</name>
</gene>